<dbReference type="Gene3D" id="3.30.830.10">
    <property type="entry name" value="Metalloenzyme, LuxS/M16 peptidase-like"/>
    <property type="match status" value="4"/>
</dbReference>
<dbReference type="GO" id="GO:0006508">
    <property type="term" value="P:proteolysis"/>
    <property type="evidence" value="ECO:0007669"/>
    <property type="project" value="UniProtKB-KW"/>
</dbReference>
<dbReference type="Pfam" id="PF00675">
    <property type="entry name" value="Peptidase_M16"/>
    <property type="match status" value="1"/>
</dbReference>
<evidence type="ECO:0000256" key="8">
    <source>
        <dbReference type="RuleBase" id="RU004447"/>
    </source>
</evidence>
<evidence type="ECO:0000259" key="11">
    <source>
        <dbReference type="Pfam" id="PF05193"/>
    </source>
</evidence>
<dbReference type="InterPro" id="IPR001431">
    <property type="entry name" value="Pept_M16_Zn_BS"/>
</dbReference>
<dbReference type="SUPFAM" id="SSF63411">
    <property type="entry name" value="LuxS/MPP-like metallohydrolase"/>
    <property type="match status" value="4"/>
</dbReference>
<keyword evidence="3" id="KW-0645">Protease</keyword>
<evidence type="ECO:0000256" key="6">
    <source>
        <dbReference type="ARBA" id="ARBA00022833"/>
    </source>
</evidence>
<protein>
    <submittedName>
        <fullName evidence="12">Insulinase family protein</fullName>
    </submittedName>
</protein>
<evidence type="ECO:0000256" key="2">
    <source>
        <dbReference type="ARBA" id="ARBA00007261"/>
    </source>
</evidence>
<evidence type="ECO:0000313" key="13">
    <source>
        <dbReference type="Proteomes" id="UP000595373"/>
    </source>
</evidence>
<dbReference type="GO" id="GO:0004222">
    <property type="term" value="F:metalloendopeptidase activity"/>
    <property type="evidence" value="ECO:0007669"/>
    <property type="project" value="InterPro"/>
</dbReference>
<keyword evidence="13" id="KW-1185">Reference proteome</keyword>
<dbReference type="OrthoDB" id="9811314at2"/>
<dbReference type="PANTHER" id="PTHR43690">
    <property type="entry name" value="NARDILYSIN"/>
    <property type="match status" value="1"/>
</dbReference>
<comment type="cofactor">
    <cofactor evidence="1">
        <name>Zn(2+)</name>
        <dbReference type="ChEBI" id="CHEBI:29105"/>
    </cofactor>
</comment>
<accession>A0A9Q6YYT5</accession>
<evidence type="ECO:0000259" key="10">
    <source>
        <dbReference type="Pfam" id="PF00675"/>
    </source>
</evidence>
<dbReference type="InterPro" id="IPR050626">
    <property type="entry name" value="Peptidase_M16"/>
</dbReference>
<evidence type="ECO:0000256" key="9">
    <source>
        <dbReference type="SAM" id="SignalP"/>
    </source>
</evidence>
<keyword evidence="4" id="KW-0479">Metal-binding</keyword>
<sequence length="927" mass="106486">MLKKILLILTALLGIGACQSLFHEKDTLPFHSQAHQGQLENGLRYVILPNHFPQNRVYMRLVVNAGSMHEDDDQKGVAHIVEHMAFNGSQQYPQNQIINALEKLGMKFARDINAFTDFENTVYTLNIAKNDPQSLSLAFNVIDQWLNHLTILPADLEAERGIVLEEWRSRLSPMLRLGDKKSQIEMAGSRYVERDPIGDVNVIKHVSAQRVKDFYRKWYRPDNVSLIVVGDVNPVKIKSLIQQKLGSSHPLQHQPLPEIDFDIPLPPKWRLATVSEKEMREPGLDLSFFKPAENINTVAQYRENLWQQIVVRLLNLRLQQWETYLQQSSSAVVKSANFYHDYLGKQTLQSTFSLQLENEDYQKATEQLFNFIAEIAQNGFTQTELDDELQRLRKINTKQRHLEVSSIKIADELVVTMANDQVLLSPQDQYELNHQLFNQLTLADINRTFQQMLQLKSKLVLITQPKPHKLSFDSQWLAQKWQQALQQSQSSWQQQDNRVVQLPHLDLVAGNATKQKVWRGQKITEYLLSNGSKLIYMYSDKSPQQVYFKALTAGGLRSVPRSHYHALRAAISVVDDTGIGIVPQADIDQYFSHAPIAFTTVIDEADQGFTAAGKTESLADILQLFRLKLQTSPVSEKVLAEYRQTLQDEVNEKSPEKTFMQKVEQLRFPQQETLYGANRFSNLHLTADKLSAIYQQYITDKTDFTYFIVGDISESAVQNLAEKYLANVPVKTQNRVLQPIKAHVPEQRLVVKGLHEPRAEVEMYFAADHQWQVENKYLLDILADIIQEKLRLSLREQASGIYAVHAWFEQEHFSPQIEGKIEFSCDPMRVQELTQMTHHVLDQILKQGIEPELLAKKVNEKQSQLKQAKESLLAILSQLEQSYSLSDGPLLMFAEQQLLQQVTQQNIEALAHKILPSQFRFEAILTQ</sequence>
<dbReference type="Pfam" id="PF05193">
    <property type="entry name" value="Peptidase_M16_C"/>
    <property type="match status" value="2"/>
</dbReference>
<organism evidence="12 13">
    <name type="scientific">Histophilus somni</name>
    <name type="common">Haemophilus somnus</name>
    <dbReference type="NCBI Taxonomy" id="731"/>
    <lineage>
        <taxon>Bacteria</taxon>
        <taxon>Pseudomonadati</taxon>
        <taxon>Pseudomonadota</taxon>
        <taxon>Gammaproteobacteria</taxon>
        <taxon>Pasteurellales</taxon>
        <taxon>Pasteurellaceae</taxon>
        <taxon>Histophilus</taxon>
    </lineage>
</organism>
<name>A0A9Q6YYT5_HISSO</name>
<feature type="domain" description="Peptidase M16 C-terminal" evidence="11">
    <location>
        <begin position="206"/>
        <end position="391"/>
    </location>
</feature>
<dbReference type="EMBL" id="CP066558">
    <property type="protein sequence ID" value="QQF81504.1"/>
    <property type="molecule type" value="Genomic_DNA"/>
</dbReference>
<dbReference type="PROSITE" id="PS51257">
    <property type="entry name" value="PROKAR_LIPOPROTEIN"/>
    <property type="match status" value="1"/>
</dbReference>
<evidence type="ECO:0000256" key="1">
    <source>
        <dbReference type="ARBA" id="ARBA00001947"/>
    </source>
</evidence>
<reference evidence="12 13" key="1">
    <citation type="submission" date="2020-12" db="EMBL/GenBank/DDBJ databases">
        <title>ASc-MMNZ-VFA-070.</title>
        <authorList>
            <person name="Schryvers A."/>
            <person name="Mostafa Nazari M."/>
            <person name="Farshchi Andisi V."/>
            <person name="Timsit E."/>
            <person name="Walter Morck D."/>
        </authorList>
    </citation>
    <scope>NUCLEOTIDE SEQUENCE [LARGE SCALE GENOMIC DNA]</scope>
    <source>
        <strain evidence="12 13">ASc-MMNZ-VFA-070</strain>
    </source>
</reference>
<evidence type="ECO:0000313" key="12">
    <source>
        <dbReference type="EMBL" id="QQF81504.1"/>
    </source>
</evidence>
<dbReference type="InterPro" id="IPR011249">
    <property type="entry name" value="Metalloenz_LuxS/M16"/>
</dbReference>
<feature type="signal peptide" evidence="9">
    <location>
        <begin position="1"/>
        <end position="22"/>
    </location>
</feature>
<dbReference type="RefSeq" id="WP_075293884.1">
    <property type="nucleotide sequence ID" value="NZ_CP018802.1"/>
</dbReference>
<dbReference type="GO" id="GO:0046872">
    <property type="term" value="F:metal ion binding"/>
    <property type="evidence" value="ECO:0007669"/>
    <property type="project" value="UniProtKB-KW"/>
</dbReference>
<dbReference type="InterPro" id="IPR007863">
    <property type="entry name" value="Peptidase_M16_C"/>
</dbReference>
<dbReference type="PANTHER" id="PTHR43690:SF17">
    <property type="entry name" value="PROTEIN YHJJ"/>
    <property type="match status" value="1"/>
</dbReference>
<evidence type="ECO:0000256" key="7">
    <source>
        <dbReference type="ARBA" id="ARBA00023049"/>
    </source>
</evidence>
<keyword evidence="7" id="KW-0482">Metalloprotease</keyword>
<dbReference type="AlphaFoldDB" id="A0A9Q6YYT5"/>
<comment type="similarity">
    <text evidence="2 8">Belongs to the peptidase M16 family.</text>
</comment>
<feature type="domain" description="Peptidase M16 N-terminal" evidence="10">
    <location>
        <begin position="45"/>
        <end position="167"/>
    </location>
</feature>
<feature type="chain" id="PRO_5040321501" evidence="9">
    <location>
        <begin position="23"/>
        <end position="927"/>
    </location>
</feature>
<dbReference type="InterPro" id="IPR011765">
    <property type="entry name" value="Pept_M16_N"/>
</dbReference>
<keyword evidence="5" id="KW-0378">Hydrolase</keyword>
<dbReference type="Proteomes" id="UP000595373">
    <property type="component" value="Chromosome"/>
</dbReference>
<keyword evidence="9" id="KW-0732">Signal</keyword>
<evidence type="ECO:0000256" key="4">
    <source>
        <dbReference type="ARBA" id="ARBA00022723"/>
    </source>
</evidence>
<feature type="domain" description="Peptidase M16 C-terminal" evidence="11">
    <location>
        <begin position="685"/>
        <end position="859"/>
    </location>
</feature>
<evidence type="ECO:0000256" key="3">
    <source>
        <dbReference type="ARBA" id="ARBA00022670"/>
    </source>
</evidence>
<proteinExistence type="inferred from homology"/>
<keyword evidence="6" id="KW-0862">Zinc</keyword>
<evidence type="ECO:0000256" key="5">
    <source>
        <dbReference type="ARBA" id="ARBA00022801"/>
    </source>
</evidence>
<dbReference type="PROSITE" id="PS00143">
    <property type="entry name" value="INSULINASE"/>
    <property type="match status" value="1"/>
</dbReference>
<gene>
    <name evidence="12" type="ORF">JFL49_05245</name>
</gene>